<dbReference type="OrthoDB" id="43815at2157"/>
<evidence type="ECO:0000256" key="8">
    <source>
        <dbReference type="ARBA" id="ARBA00037998"/>
    </source>
</evidence>
<keyword evidence="4 9" id="KW-0812">Transmembrane</keyword>
<comment type="caution">
    <text evidence="10">The sequence shown here is derived from an EMBL/GenBank/DDBJ whole genome shotgun (WGS) entry which is preliminary data.</text>
</comment>
<dbReference type="GO" id="GO:0022857">
    <property type="term" value="F:transmembrane transporter activity"/>
    <property type="evidence" value="ECO:0007669"/>
    <property type="project" value="InterPro"/>
</dbReference>
<feature type="transmembrane region" description="Helical" evidence="9">
    <location>
        <begin position="260"/>
        <end position="280"/>
    </location>
</feature>
<evidence type="ECO:0000256" key="1">
    <source>
        <dbReference type="ARBA" id="ARBA00004651"/>
    </source>
</evidence>
<dbReference type="PANTHER" id="PTHR11795:SF450">
    <property type="entry name" value="ABC TRANSPORTER PERMEASE PROTEIN"/>
    <property type="match status" value="1"/>
</dbReference>
<dbReference type="PANTHER" id="PTHR11795">
    <property type="entry name" value="BRANCHED-CHAIN AMINO ACID TRANSPORT SYSTEM PERMEASE PROTEIN LIVH"/>
    <property type="match status" value="1"/>
</dbReference>
<dbReference type="GO" id="GO:0005886">
    <property type="term" value="C:plasma membrane"/>
    <property type="evidence" value="ECO:0007669"/>
    <property type="project" value="UniProtKB-SubCell"/>
</dbReference>
<feature type="transmembrane region" description="Helical" evidence="9">
    <location>
        <begin position="140"/>
        <end position="162"/>
    </location>
</feature>
<evidence type="ECO:0000256" key="6">
    <source>
        <dbReference type="ARBA" id="ARBA00022989"/>
    </source>
</evidence>
<evidence type="ECO:0000256" key="3">
    <source>
        <dbReference type="ARBA" id="ARBA00022475"/>
    </source>
</evidence>
<keyword evidence="7 9" id="KW-0472">Membrane</keyword>
<keyword evidence="6 9" id="KW-1133">Transmembrane helix</keyword>
<dbReference type="Pfam" id="PF02653">
    <property type="entry name" value="BPD_transp_2"/>
    <property type="match status" value="1"/>
</dbReference>
<feature type="transmembrane region" description="Helical" evidence="9">
    <location>
        <begin position="12"/>
        <end position="32"/>
    </location>
</feature>
<feature type="transmembrane region" description="Helical" evidence="9">
    <location>
        <begin position="193"/>
        <end position="212"/>
    </location>
</feature>
<organism evidence="10 11">
    <name type="scientific">Halovenus carboxidivorans</name>
    <dbReference type="NCBI Taxonomy" id="2692199"/>
    <lineage>
        <taxon>Archaea</taxon>
        <taxon>Methanobacteriati</taxon>
        <taxon>Methanobacteriota</taxon>
        <taxon>Stenosarchaea group</taxon>
        <taxon>Halobacteria</taxon>
        <taxon>Halobacteriales</taxon>
        <taxon>Haloarculaceae</taxon>
        <taxon>Halovenus</taxon>
    </lineage>
</organism>
<dbReference type="AlphaFoldDB" id="A0A6B0TCY3"/>
<comment type="similarity">
    <text evidence="8">Belongs to the binding-protein-dependent transport system permease family. LivHM subfamily.</text>
</comment>
<gene>
    <name evidence="10" type="ORF">GRX03_05490</name>
</gene>
<dbReference type="EMBL" id="WUUT01000002">
    <property type="protein sequence ID" value="MXR51059.1"/>
    <property type="molecule type" value="Genomic_DNA"/>
</dbReference>
<reference evidence="10 11" key="1">
    <citation type="submission" date="2019-12" db="EMBL/GenBank/DDBJ databases">
        <title>Isolation and characterization of three novel carbon monoxide-oxidizing members of Halobacteria from salione crusts and soils.</title>
        <authorList>
            <person name="Myers M.R."/>
            <person name="King G.M."/>
        </authorList>
    </citation>
    <scope>NUCLEOTIDE SEQUENCE [LARGE SCALE GENOMIC DNA]</scope>
    <source>
        <strain evidence="10 11">WSH3</strain>
    </source>
</reference>
<evidence type="ECO:0000256" key="2">
    <source>
        <dbReference type="ARBA" id="ARBA00022448"/>
    </source>
</evidence>
<evidence type="ECO:0000256" key="4">
    <source>
        <dbReference type="ARBA" id="ARBA00022692"/>
    </source>
</evidence>
<protein>
    <submittedName>
        <fullName evidence="10">Branched-chain amino acid ABC transporter permease</fullName>
    </submittedName>
</protein>
<feature type="transmembrane region" description="Helical" evidence="9">
    <location>
        <begin position="68"/>
        <end position="86"/>
    </location>
</feature>
<keyword evidence="5" id="KW-0029">Amino-acid transport</keyword>
<evidence type="ECO:0000313" key="10">
    <source>
        <dbReference type="EMBL" id="MXR51059.1"/>
    </source>
</evidence>
<dbReference type="Proteomes" id="UP000466535">
    <property type="component" value="Unassembled WGS sequence"/>
</dbReference>
<keyword evidence="3" id="KW-1003">Cell membrane</keyword>
<keyword evidence="11" id="KW-1185">Reference proteome</keyword>
<comment type="subcellular location">
    <subcellularLocation>
        <location evidence="1">Cell membrane</location>
        <topology evidence="1">Multi-pass membrane protein</topology>
    </subcellularLocation>
</comment>
<evidence type="ECO:0000256" key="9">
    <source>
        <dbReference type="SAM" id="Phobius"/>
    </source>
</evidence>
<dbReference type="InterPro" id="IPR001851">
    <property type="entry name" value="ABC_transp_permease"/>
</dbReference>
<accession>A0A6B0TCY3</accession>
<name>A0A6B0TCY3_9EURY</name>
<evidence type="ECO:0000313" key="11">
    <source>
        <dbReference type="Proteomes" id="UP000466535"/>
    </source>
</evidence>
<dbReference type="InterPro" id="IPR052157">
    <property type="entry name" value="BCAA_transport_permease"/>
</dbReference>
<keyword evidence="2" id="KW-0813">Transport</keyword>
<sequence>MIGAIATAIIQATLVSAVYALIAIGFTMIFGVAGVLNLAHGALLMAGAYVYGIVVMRNIVPSMTYHPAVGVIAGIVVVAILSLLLYELLVRWVEDNVVITFLSTVILAVASTEFLVWIFGGQNIRISLIEGQFALANARVAYYEAIGFAVSWIAIALLWFYVTQTDDGRSILATSMSERGAQLTGVNIRMVRAKTWIIAGALAGLGGMFLGFDSGLSPLMWLNPLAVAFIAVVVGGIGSIKGSVAGAYLIGFIEQITVELIGNGFRGMPTLILLVGFLLFMPQGLFGREFAHE</sequence>
<evidence type="ECO:0000256" key="7">
    <source>
        <dbReference type="ARBA" id="ARBA00023136"/>
    </source>
</evidence>
<feature type="transmembrane region" description="Helical" evidence="9">
    <location>
        <begin position="38"/>
        <end position="56"/>
    </location>
</feature>
<proteinExistence type="inferred from homology"/>
<evidence type="ECO:0000256" key="5">
    <source>
        <dbReference type="ARBA" id="ARBA00022970"/>
    </source>
</evidence>
<feature type="transmembrane region" description="Helical" evidence="9">
    <location>
        <begin position="219"/>
        <end position="240"/>
    </location>
</feature>
<feature type="transmembrane region" description="Helical" evidence="9">
    <location>
        <begin position="98"/>
        <end position="119"/>
    </location>
</feature>
<dbReference type="RefSeq" id="WP_159763214.1">
    <property type="nucleotide sequence ID" value="NZ_WUUT01000002.1"/>
</dbReference>
<dbReference type="GO" id="GO:0006865">
    <property type="term" value="P:amino acid transport"/>
    <property type="evidence" value="ECO:0007669"/>
    <property type="project" value="UniProtKB-KW"/>
</dbReference>
<dbReference type="CDD" id="cd06582">
    <property type="entry name" value="TM_PBP1_LivH_like"/>
    <property type="match status" value="1"/>
</dbReference>